<keyword evidence="4" id="KW-0804">Transcription</keyword>
<dbReference type="Proteomes" id="UP001204376">
    <property type="component" value="Unassembled WGS sequence"/>
</dbReference>
<dbReference type="SUPFAM" id="SSF88946">
    <property type="entry name" value="Sigma2 domain of RNA polymerase sigma factors"/>
    <property type="match status" value="1"/>
</dbReference>
<dbReference type="RefSeq" id="WP_256539182.1">
    <property type="nucleotide sequence ID" value="NZ_JANHOH010000002.1"/>
</dbReference>
<dbReference type="InterPro" id="IPR014284">
    <property type="entry name" value="RNA_pol_sigma-70_dom"/>
</dbReference>
<name>A0ABT1T3J3_9SPHI</name>
<dbReference type="PANTHER" id="PTHR43133:SF45">
    <property type="entry name" value="RNA POLYMERASE ECF-TYPE SIGMA FACTOR"/>
    <property type="match status" value="1"/>
</dbReference>
<evidence type="ECO:0000256" key="1">
    <source>
        <dbReference type="ARBA" id="ARBA00010641"/>
    </source>
</evidence>
<dbReference type="InterPro" id="IPR007627">
    <property type="entry name" value="RNA_pol_sigma70_r2"/>
</dbReference>
<dbReference type="PANTHER" id="PTHR43133">
    <property type="entry name" value="RNA POLYMERASE ECF-TYPE SIGMA FACTO"/>
    <property type="match status" value="1"/>
</dbReference>
<keyword evidence="8" id="KW-1185">Reference proteome</keyword>
<accession>A0ABT1T3J3</accession>
<dbReference type="SUPFAM" id="SSF88659">
    <property type="entry name" value="Sigma3 and sigma4 domains of RNA polymerase sigma factors"/>
    <property type="match status" value="1"/>
</dbReference>
<gene>
    <name evidence="7" type="ORF">NPE20_13500</name>
</gene>
<evidence type="ECO:0000313" key="7">
    <source>
        <dbReference type="EMBL" id="MCQ6958985.1"/>
    </source>
</evidence>
<organism evidence="7 8">
    <name type="scientific">Mucilaginibacter aquariorum</name>
    <dbReference type="NCBI Taxonomy" id="2967225"/>
    <lineage>
        <taxon>Bacteria</taxon>
        <taxon>Pseudomonadati</taxon>
        <taxon>Bacteroidota</taxon>
        <taxon>Sphingobacteriia</taxon>
        <taxon>Sphingobacteriales</taxon>
        <taxon>Sphingobacteriaceae</taxon>
        <taxon>Mucilaginibacter</taxon>
    </lineage>
</organism>
<evidence type="ECO:0000259" key="6">
    <source>
        <dbReference type="Pfam" id="PF08281"/>
    </source>
</evidence>
<sequence length="166" mass="19650">MSLQANKDQFLHLIQHNKKLIFKVCNTYCSDPEDRKDLVQEVIIQLWRSYANYNNKYKLSTWMYRIALNTAISFYRSNKKHSQTSPISDFILEIPEDASSHDLDDKVMQLYQFINQLNKLDKALMILYLDNNSYKDMAEILGISETNVATKISRIKQHLKQQFIHQ</sequence>
<dbReference type="InterPro" id="IPR013324">
    <property type="entry name" value="RNA_pol_sigma_r3/r4-like"/>
</dbReference>
<dbReference type="EMBL" id="JANHOH010000002">
    <property type="protein sequence ID" value="MCQ6958985.1"/>
    <property type="molecule type" value="Genomic_DNA"/>
</dbReference>
<reference evidence="7 8" key="1">
    <citation type="submission" date="2022-07" db="EMBL/GenBank/DDBJ databases">
        <title>Mucilaginibacter sp. JC4.</title>
        <authorList>
            <person name="Le V."/>
            <person name="Ko S.-R."/>
            <person name="Ahn C.-Y."/>
            <person name="Oh H.-M."/>
        </authorList>
    </citation>
    <scope>NUCLEOTIDE SEQUENCE [LARGE SCALE GENOMIC DNA]</scope>
    <source>
        <strain evidence="7 8">JC4</strain>
    </source>
</reference>
<dbReference type="InterPro" id="IPR013325">
    <property type="entry name" value="RNA_pol_sigma_r2"/>
</dbReference>
<dbReference type="Pfam" id="PF08281">
    <property type="entry name" value="Sigma70_r4_2"/>
    <property type="match status" value="1"/>
</dbReference>
<dbReference type="InterPro" id="IPR036388">
    <property type="entry name" value="WH-like_DNA-bd_sf"/>
</dbReference>
<evidence type="ECO:0000256" key="3">
    <source>
        <dbReference type="ARBA" id="ARBA00023082"/>
    </source>
</evidence>
<evidence type="ECO:0000256" key="2">
    <source>
        <dbReference type="ARBA" id="ARBA00023015"/>
    </source>
</evidence>
<feature type="domain" description="RNA polymerase sigma factor 70 region 4 type 2" evidence="6">
    <location>
        <begin position="108"/>
        <end position="159"/>
    </location>
</feature>
<feature type="domain" description="RNA polymerase sigma-70 region 2" evidence="5">
    <location>
        <begin position="13"/>
        <end position="80"/>
    </location>
</feature>
<comment type="caution">
    <text evidence="7">The sequence shown here is derived from an EMBL/GenBank/DDBJ whole genome shotgun (WGS) entry which is preliminary data.</text>
</comment>
<keyword evidence="3" id="KW-0731">Sigma factor</keyword>
<keyword evidence="2" id="KW-0805">Transcription regulation</keyword>
<proteinExistence type="inferred from homology"/>
<dbReference type="InterPro" id="IPR039425">
    <property type="entry name" value="RNA_pol_sigma-70-like"/>
</dbReference>
<dbReference type="Pfam" id="PF04542">
    <property type="entry name" value="Sigma70_r2"/>
    <property type="match status" value="1"/>
</dbReference>
<evidence type="ECO:0000256" key="4">
    <source>
        <dbReference type="ARBA" id="ARBA00023163"/>
    </source>
</evidence>
<protein>
    <submittedName>
        <fullName evidence="7">Sigma-70 family RNA polymerase sigma factor</fullName>
    </submittedName>
</protein>
<dbReference type="InterPro" id="IPR013249">
    <property type="entry name" value="RNA_pol_sigma70_r4_t2"/>
</dbReference>
<comment type="similarity">
    <text evidence="1">Belongs to the sigma-70 factor family. ECF subfamily.</text>
</comment>
<evidence type="ECO:0000313" key="8">
    <source>
        <dbReference type="Proteomes" id="UP001204376"/>
    </source>
</evidence>
<evidence type="ECO:0000259" key="5">
    <source>
        <dbReference type="Pfam" id="PF04542"/>
    </source>
</evidence>
<dbReference type="Gene3D" id="1.10.10.10">
    <property type="entry name" value="Winged helix-like DNA-binding domain superfamily/Winged helix DNA-binding domain"/>
    <property type="match status" value="1"/>
</dbReference>
<dbReference type="Gene3D" id="1.10.1740.10">
    <property type="match status" value="1"/>
</dbReference>
<dbReference type="NCBIfam" id="TIGR02937">
    <property type="entry name" value="sigma70-ECF"/>
    <property type="match status" value="1"/>
</dbReference>